<evidence type="ECO:0000259" key="3">
    <source>
        <dbReference type="PROSITE" id="PS51459"/>
    </source>
</evidence>
<dbReference type="PROSITE" id="PS51459">
    <property type="entry name" value="FIDO"/>
    <property type="match status" value="1"/>
</dbReference>
<gene>
    <name evidence="4" type="ORF">F7D09_0062</name>
</gene>
<keyword evidence="2" id="KW-0547">Nucleotide-binding</keyword>
<dbReference type="SUPFAM" id="SSF140931">
    <property type="entry name" value="Fic-like"/>
    <property type="match status" value="1"/>
</dbReference>
<dbReference type="InterPro" id="IPR036597">
    <property type="entry name" value="Fido-like_dom_sf"/>
</dbReference>
<reference evidence="4 5" key="1">
    <citation type="submission" date="2019-09" db="EMBL/GenBank/DDBJ databases">
        <title>Characterization of the phylogenetic diversity of two novel species belonging to the genus Bifidobacterium: Bifidobacterium cebidarum sp. nov. and Bifidobacterium leontopitheci sp. nov.</title>
        <authorList>
            <person name="Lugli G.A."/>
            <person name="Duranti S."/>
            <person name="Milani C."/>
            <person name="Turroni F."/>
            <person name="Ventura M."/>
        </authorList>
    </citation>
    <scope>NUCLEOTIDE SEQUENCE [LARGE SCALE GENOMIC DNA]</scope>
    <source>
        <strain evidence="4 5">LMG 31471</strain>
    </source>
</reference>
<dbReference type="EMBL" id="WBVT01000001">
    <property type="protein sequence ID" value="KAB7791387.1"/>
    <property type="molecule type" value="Genomic_DNA"/>
</dbReference>
<proteinExistence type="predicted"/>
<keyword evidence="4" id="KW-0131">Cell cycle</keyword>
<dbReference type="PANTHER" id="PTHR13504">
    <property type="entry name" value="FIDO DOMAIN-CONTAINING PROTEIN DDB_G0283145"/>
    <property type="match status" value="1"/>
</dbReference>
<evidence type="ECO:0000313" key="5">
    <source>
        <dbReference type="Proteomes" id="UP000441772"/>
    </source>
</evidence>
<dbReference type="GO" id="GO:0005524">
    <property type="term" value="F:ATP binding"/>
    <property type="evidence" value="ECO:0007669"/>
    <property type="project" value="UniProtKB-KW"/>
</dbReference>
<feature type="active site" evidence="1">
    <location>
        <position position="196"/>
    </location>
</feature>
<evidence type="ECO:0000256" key="2">
    <source>
        <dbReference type="PIRSR" id="PIRSR640198-2"/>
    </source>
</evidence>
<dbReference type="PANTHER" id="PTHR13504:SF38">
    <property type="entry name" value="FIDO DOMAIN-CONTAINING PROTEIN"/>
    <property type="match status" value="1"/>
</dbReference>
<dbReference type="InterPro" id="IPR003812">
    <property type="entry name" value="Fido"/>
</dbReference>
<dbReference type="InterPro" id="IPR036388">
    <property type="entry name" value="WH-like_DNA-bd_sf"/>
</dbReference>
<dbReference type="GO" id="GO:0051301">
    <property type="term" value="P:cell division"/>
    <property type="evidence" value="ECO:0007669"/>
    <property type="project" value="UniProtKB-KW"/>
</dbReference>
<keyword evidence="2" id="KW-0067">ATP-binding</keyword>
<feature type="binding site" evidence="2">
    <location>
        <begin position="238"/>
        <end position="239"/>
    </location>
    <ligand>
        <name>ATP</name>
        <dbReference type="ChEBI" id="CHEBI:30616"/>
    </ligand>
</feature>
<keyword evidence="4" id="KW-0132">Cell division</keyword>
<dbReference type="Gene3D" id="1.10.10.10">
    <property type="entry name" value="Winged helix-like DNA-binding domain superfamily/Winged helix DNA-binding domain"/>
    <property type="match status" value="1"/>
</dbReference>
<feature type="binding site" evidence="2">
    <location>
        <begin position="200"/>
        <end position="207"/>
    </location>
    <ligand>
        <name>ATP</name>
        <dbReference type="ChEBI" id="CHEBI:30616"/>
    </ligand>
</feature>
<evidence type="ECO:0000256" key="1">
    <source>
        <dbReference type="PIRSR" id="PIRSR640198-1"/>
    </source>
</evidence>
<comment type="caution">
    <text evidence="4">The sequence shown here is derived from an EMBL/GenBank/DDBJ whole genome shotgun (WGS) entry which is preliminary data.</text>
</comment>
<dbReference type="AlphaFoldDB" id="A0A6I1GQ27"/>
<dbReference type="Proteomes" id="UP000441772">
    <property type="component" value="Unassembled WGS sequence"/>
</dbReference>
<dbReference type="InterPro" id="IPR040198">
    <property type="entry name" value="Fido_containing"/>
</dbReference>
<dbReference type="RefSeq" id="WP_152233539.1">
    <property type="nucleotide sequence ID" value="NZ_JBHSKZ010000064.1"/>
</dbReference>
<dbReference type="Pfam" id="PF02661">
    <property type="entry name" value="Fic"/>
    <property type="match status" value="1"/>
</dbReference>
<feature type="domain" description="Fido" evidence="3">
    <location>
        <begin position="107"/>
        <end position="265"/>
    </location>
</feature>
<protein>
    <submittedName>
        <fullName evidence="4">Cell division protein Fic</fullName>
    </submittedName>
</protein>
<name>A0A6I1GQ27_9BIFI</name>
<keyword evidence="5" id="KW-1185">Reference proteome</keyword>
<sequence length="355" mass="39369">MRGFDYIASAASLLTPRTTSLLTAIHEEKGRRNTQSVRPDILATLTTVARVQSIDTSNRIEGISTSDRRLDAIVADKVTPRNRAEEEIAGYRDVLAVIHESHDYIPPTPNVILQFHRDLFRHTPLAFAGRFKDTDNIIVERDATGESRVRFAPLSALATPELVSRICDAYAEALRDAHTDSLLVTAMFTLDFTCIHPFNDGNGRMSRLLTLLLLYRNGYDVGKYISVEHLIEKSKDTYYEALAASTTGWNDGTNDYAPFANYLLGVILAAYKEFDTRISIASGPGHTSDGSRPTKAQRIARLIDNTLAPLSKADIIAKLPDISVTTVERTLKALQDDGVIMKIGSGRATRYARRR</sequence>
<evidence type="ECO:0000313" key="4">
    <source>
        <dbReference type="EMBL" id="KAB7791387.1"/>
    </source>
</evidence>
<accession>A0A6I1GQ27</accession>
<dbReference type="Gene3D" id="1.10.3290.10">
    <property type="entry name" value="Fido-like domain"/>
    <property type="match status" value="1"/>
</dbReference>
<organism evidence="4 5">
    <name type="scientific">Bifidobacterium leontopitheci</name>
    <dbReference type="NCBI Taxonomy" id="2650774"/>
    <lineage>
        <taxon>Bacteria</taxon>
        <taxon>Bacillati</taxon>
        <taxon>Actinomycetota</taxon>
        <taxon>Actinomycetes</taxon>
        <taxon>Bifidobacteriales</taxon>
        <taxon>Bifidobacteriaceae</taxon>
        <taxon>Bifidobacterium</taxon>
    </lineage>
</organism>